<dbReference type="PANTHER" id="PTHR43240:SF10">
    <property type="entry name" value="BLL4964 PROTEIN"/>
    <property type="match status" value="1"/>
</dbReference>
<dbReference type="Gene3D" id="3.10.129.10">
    <property type="entry name" value="Hotdog Thioesterase"/>
    <property type="match status" value="1"/>
</dbReference>
<accession>B9BWB2</accession>
<evidence type="ECO:0000313" key="3">
    <source>
        <dbReference type="EMBL" id="EEE04929.1"/>
    </source>
</evidence>
<dbReference type="SUPFAM" id="SSF54637">
    <property type="entry name" value="Thioesterase/thiol ester dehydrase-isomerase"/>
    <property type="match status" value="1"/>
</dbReference>
<dbReference type="InterPro" id="IPR006683">
    <property type="entry name" value="Thioestr_dom"/>
</dbReference>
<dbReference type="AlphaFoldDB" id="B9BWB2"/>
<name>B9BWB2_9BURK</name>
<dbReference type="InterPro" id="IPR003736">
    <property type="entry name" value="PAAI_dom"/>
</dbReference>
<dbReference type="Proteomes" id="UP000004535">
    <property type="component" value="Unassembled WGS sequence"/>
</dbReference>
<evidence type="ECO:0000259" key="2">
    <source>
        <dbReference type="Pfam" id="PF03061"/>
    </source>
</evidence>
<dbReference type="Pfam" id="PF03061">
    <property type="entry name" value="4HBT"/>
    <property type="match status" value="1"/>
</dbReference>
<proteinExistence type="predicted"/>
<feature type="domain" description="Thioesterase" evidence="2">
    <location>
        <begin position="67"/>
        <end position="140"/>
    </location>
</feature>
<protein>
    <submittedName>
        <fullName evidence="3">Thioesterase superfamily protein</fullName>
    </submittedName>
</protein>
<gene>
    <name evidence="3" type="ORF">BURMUCGD2_3442</name>
</gene>
<dbReference type="EMBL" id="ACFC01000012">
    <property type="protein sequence ID" value="EEE04929.1"/>
    <property type="molecule type" value="Genomic_DNA"/>
</dbReference>
<dbReference type="GO" id="GO:0061522">
    <property type="term" value="F:1,4-dihydroxy-2-naphthoyl-CoA thioesterase activity"/>
    <property type="evidence" value="ECO:0007669"/>
    <property type="project" value="TreeGrafter"/>
</dbReference>
<dbReference type="NCBIfam" id="TIGR00369">
    <property type="entry name" value="unchar_dom_1"/>
    <property type="match status" value="1"/>
</dbReference>
<keyword evidence="1" id="KW-0378">Hydrolase</keyword>
<dbReference type="PANTHER" id="PTHR43240">
    <property type="entry name" value="1,4-DIHYDROXY-2-NAPHTHOYL-COA THIOESTERASE 1"/>
    <property type="match status" value="1"/>
</dbReference>
<dbReference type="CDD" id="cd03443">
    <property type="entry name" value="PaaI_thioesterase"/>
    <property type="match status" value="1"/>
</dbReference>
<dbReference type="InterPro" id="IPR029069">
    <property type="entry name" value="HotDog_dom_sf"/>
</dbReference>
<organism evidence="3 4">
    <name type="scientific">Burkholderia multivorans CGD2</name>
    <dbReference type="NCBI Taxonomy" id="513052"/>
    <lineage>
        <taxon>Bacteria</taxon>
        <taxon>Pseudomonadati</taxon>
        <taxon>Pseudomonadota</taxon>
        <taxon>Betaproteobacteria</taxon>
        <taxon>Burkholderiales</taxon>
        <taxon>Burkholderiaceae</taxon>
        <taxon>Burkholderia</taxon>
        <taxon>Burkholderia cepacia complex</taxon>
    </lineage>
</organism>
<evidence type="ECO:0000313" key="4">
    <source>
        <dbReference type="Proteomes" id="UP000004535"/>
    </source>
</evidence>
<reference evidence="3 4" key="1">
    <citation type="journal article" date="2012" name="J. Bacteriol.">
        <title>Draft Genome Sequence Determination for Cystic Fibrosis and Chronic Granulomatous Disease Burkholderia multivorans Isolates.</title>
        <authorList>
            <person name="Varga J.J."/>
            <person name="Losada L."/>
            <person name="Zelazny A.M."/>
            <person name="Brinkac L."/>
            <person name="Harkins D."/>
            <person name="Radune D."/>
            <person name="Hostetler J."/>
            <person name="Sampaio E.P."/>
            <person name="Ronning C.M."/>
            <person name="Nierman W.C."/>
            <person name="Greenberg D.E."/>
            <person name="Holland S.M."/>
            <person name="Goldberg J.B."/>
        </authorList>
    </citation>
    <scope>NUCLEOTIDE SEQUENCE [LARGE SCALE GENOMIC DNA]</scope>
    <source>
        <strain evidence="3 4">CGD2</strain>
    </source>
</reference>
<dbReference type="GO" id="GO:0005829">
    <property type="term" value="C:cytosol"/>
    <property type="evidence" value="ECO:0007669"/>
    <property type="project" value="TreeGrafter"/>
</dbReference>
<sequence>MMTSNLLRGGRATFSGHSKMDENAVRELLDRLLAPWVRSLDLVPVSIGDDSVTLRLPFSGEFRHSGGVICGQVFTAAADTAMVVAISAALGEFRPMTTVSLNTNFMRPVRKGDVLVTARVLRMGRNLVFGEVELFDEDGKMAVHATSTYALTS</sequence>
<evidence type="ECO:0000256" key="1">
    <source>
        <dbReference type="ARBA" id="ARBA00022801"/>
    </source>
</evidence>
<comment type="caution">
    <text evidence="3">The sequence shown here is derived from an EMBL/GenBank/DDBJ whole genome shotgun (WGS) entry which is preliminary data.</text>
</comment>